<sequence length="336" mass="37110">MAKNNDDHDDHSMAITYTSITIKSVAGGDNSISKNEAIKNGFKLRGEGSFVTGNENDILEKEDEIAVTVTWSDGVHTFIQNIDAVVDSVNENKSTFKWHIDENKTFENNYTSAGLNLGEGTVTVTFPGSISSSKIYNYDHACFLRSTRILTRHGYCPVEELTVGDEVRTLNSGWQPLRWIGYQRITTPFGLAKGAPVRITAGAFGPALPERDVCVSQEHAIFFRNQLIPARYLINGVTMFRDTRIKDIEYFHLLLDRHAVIFSEGLATESYVPCENIEWFDNTSECPQALLNAIRGGSAECLIECYPRKTTGPAVEAARALLARFAPADAKGCAVG</sequence>
<dbReference type="Proteomes" id="UP000183287">
    <property type="component" value="Unassembled WGS sequence"/>
</dbReference>
<evidence type="ECO:0000313" key="3">
    <source>
        <dbReference type="Proteomes" id="UP000183287"/>
    </source>
</evidence>
<dbReference type="InterPro" id="IPR036844">
    <property type="entry name" value="Hint_dom_sf"/>
</dbReference>
<name>A0A1I4KMK3_9PROT</name>
<dbReference type="AlphaFoldDB" id="A0A1I4KMK3"/>
<keyword evidence="3" id="KW-1185">Reference proteome</keyword>
<evidence type="ECO:0000259" key="1">
    <source>
        <dbReference type="Pfam" id="PF13403"/>
    </source>
</evidence>
<dbReference type="InterPro" id="IPR028992">
    <property type="entry name" value="Hedgehog/Intein_dom"/>
</dbReference>
<reference evidence="3" key="1">
    <citation type="submission" date="2016-10" db="EMBL/GenBank/DDBJ databases">
        <authorList>
            <person name="Varghese N."/>
            <person name="Submissions S."/>
        </authorList>
    </citation>
    <scope>NUCLEOTIDE SEQUENCE [LARGE SCALE GENOMIC DNA]</scope>
    <source>
        <strain evidence="3">Nm44</strain>
    </source>
</reference>
<dbReference type="OrthoDB" id="8671331at2"/>
<protein>
    <submittedName>
        <fullName evidence="2">Hint domain-containing protein</fullName>
    </submittedName>
</protein>
<dbReference type="SUPFAM" id="SSF51294">
    <property type="entry name" value="Hedgehog/intein (Hint) domain"/>
    <property type="match status" value="1"/>
</dbReference>
<gene>
    <name evidence="2" type="ORF">SAMN05421863_1004130</name>
</gene>
<organism evidence="2 3">
    <name type="scientific">Nitrosomonas communis</name>
    <dbReference type="NCBI Taxonomy" id="44574"/>
    <lineage>
        <taxon>Bacteria</taxon>
        <taxon>Pseudomonadati</taxon>
        <taxon>Pseudomonadota</taxon>
        <taxon>Betaproteobacteria</taxon>
        <taxon>Nitrosomonadales</taxon>
        <taxon>Nitrosomonadaceae</taxon>
        <taxon>Nitrosomonas</taxon>
    </lineage>
</organism>
<dbReference type="RefSeq" id="WP_074903567.1">
    <property type="nucleotide sequence ID" value="NZ_FOUB01000004.1"/>
</dbReference>
<evidence type="ECO:0000313" key="2">
    <source>
        <dbReference type="EMBL" id="SFL79988.1"/>
    </source>
</evidence>
<accession>A0A1I4KMK3</accession>
<dbReference type="Gene3D" id="2.170.16.10">
    <property type="entry name" value="Hedgehog/Intein (Hint) domain"/>
    <property type="match status" value="1"/>
</dbReference>
<dbReference type="EMBL" id="FOUB01000004">
    <property type="protein sequence ID" value="SFL79988.1"/>
    <property type="molecule type" value="Genomic_DNA"/>
</dbReference>
<feature type="domain" description="Hedgehog/Intein (Hint)" evidence="1">
    <location>
        <begin position="142"/>
        <end position="274"/>
    </location>
</feature>
<dbReference type="Pfam" id="PF13403">
    <property type="entry name" value="Hint_2"/>
    <property type="match status" value="1"/>
</dbReference>
<proteinExistence type="predicted"/>